<keyword evidence="2" id="KW-1185">Reference proteome</keyword>
<dbReference type="EMBL" id="MU004376">
    <property type="protein sequence ID" value="KAF2653728.1"/>
    <property type="molecule type" value="Genomic_DNA"/>
</dbReference>
<proteinExistence type="predicted"/>
<dbReference type="Proteomes" id="UP000799324">
    <property type="component" value="Unassembled WGS sequence"/>
</dbReference>
<dbReference type="AlphaFoldDB" id="A0A6A6T4I8"/>
<organism evidence="1 2">
    <name type="scientific">Lophiostoma macrostomum CBS 122681</name>
    <dbReference type="NCBI Taxonomy" id="1314788"/>
    <lineage>
        <taxon>Eukaryota</taxon>
        <taxon>Fungi</taxon>
        <taxon>Dikarya</taxon>
        <taxon>Ascomycota</taxon>
        <taxon>Pezizomycotina</taxon>
        <taxon>Dothideomycetes</taxon>
        <taxon>Pleosporomycetidae</taxon>
        <taxon>Pleosporales</taxon>
        <taxon>Lophiostomataceae</taxon>
        <taxon>Lophiostoma</taxon>
    </lineage>
</organism>
<protein>
    <submittedName>
        <fullName evidence="1">Uncharacterized protein</fullName>
    </submittedName>
</protein>
<name>A0A6A6T4I8_9PLEO</name>
<reference evidence="1" key="1">
    <citation type="journal article" date="2020" name="Stud. Mycol.">
        <title>101 Dothideomycetes genomes: a test case for predicting lifestyles and emergence of pathogens.</title>
        <authorList>
            <person name="Haridas S."/>
            <person name="Albert R."/>
            <person name="Binder M."/>
            <person name="Bloem J."/>
            <person name="Labutti K."/>
            <person name="Salamov A."/>
            <person name="Andreopoulos B."/>
            <person name="Baker S."/>
            <person name="Barry K."/>
            <person name="Bills G."/>
            <person name="Bluhm B."/>
            <person name="Cannon C."/>
            <person name="Castanera R."/>
            <person name="Culley D."/>
            <person name="Daum C."/>
            <person name="Ezra D."/>
            <person name="Gonzalez J."/>
            <person name="Henrissat B."/>
            <person name="Kuo A."/>
            <person name="Liang C."/>
            <person name="Lipzen A."/>
            <person name="Lutzoni F."/>
            <person name="Magnuson J."/>
            <person name="Mondo S."/>
            <person name="Nolan M."/>
            <person name="Ohm R."/>
            <person name="Pangilinan J."/>
            <person name="Park H.-J."/>
            <person name="Ramirez L."/>
            <person name="Alfaro M."/>
            <person name="Sun H."/>
            <person name="Tritt A."/>
            <person name="Yoshinaga Y."/>
            <person name="Zwiers L.-H."/>
            <person name="Turgeon B."/>
            <person name="Goodwin S."/>
            <person name="Spatafora J."/>
            <person name="Crous P."/>
            <person name="Grigoriev I."/>
        </authorList>
    </citation>
    <scope>NUCLEOTIDE SEQUENCE</scope>
    <source>
        <strain evidence="1">CBS 122681</strain>
    </source>
</reference>
<gene>
    <name evidence="1" type="ORF">K491DRAFT_503075</name>
</gene>
<accession>A0A6A6T4I8</accession>
<sequence length="189" mass="20958">MTLSSTMDLLFTTKEISAFPLHLMTSLVSSAVPDTPLGGLSQVPLHCAVGTRCQIQHFPPLNSQLFASACWKHSSRDSTNGLGVRNDHNLKWLSSVTWCIQTFLVKTEELAVVVNRLQVRRCATGPEAVCRSITELQLGTLYPSSASAAQRHYYTSPRSYRIRLGMGKCCCVVRPWWDLGGCSDWPVSR</sequence>
<evidence type="ECO:0000313" key="2">
    <source>
        <dbReference type="Proteomes" id="UP000799324"/>
    </source>
</evidence>
<evidence type="ECO:0000313" key="1">
    <source>
        <dbReference type="EMBL" id="KAF2653728.1"/>
    </source>
</evidence>